<keyword evidence="4 7" id="KW-0812">Transmembrane</keyword>
<keyword evidence="9" id="KW-1185">Reference proteome</keyword>
<dbReference type="InterPro" id="IPR039309">
    <property type="entry name" value="BT1"/>
</dbReference>
<sequence length="438" mass="48249">MDTTIHQNEIISLLDEKRDISSTLKFSSLLGSITITKFVIFLVGFSDGLTHLATLAIYYLLKDDLHLSPPEVSVIYAIPAIPWFLKPLFGMRRKPYLIFFSILQVIGFLLLATNADTVLKAATCLLLISLSAAFCSSIAEALVVETSGINGGAETVSDYFGSKALGALTTAYFSGSLLDTYSKQGIFLTTSIFPLFVFIASLIMEDKKQTGELTAKNQLLSLKEFLKRPIIWGPAIYIFTYTAGPDYDDAMFFYFTNRLGFSPTFMGSLRLTYGIAGIIGIVLYRIILKRTPFREILLWTTLFSIPIYILPLVLVTGLNLNLGISNRMFALSGGFLIEAIAEIQLLPLLVMTTKLCPKGLEGSVYAVMMSIRSLGTGVSKVISAGLAYLLGITAFNFSNLGLLIWISSAFLLLPLLFLNLVSYFMFSLLQIHFILGCK</sequence>
<dbReference type="SUPFAM" id="SSF103473">
    <property type="entry name" value="MFS general substrate transporter"/>
    <property type="match status" value="1"/>
</dbReference>
<dbReference type="Proteomes" id="UP000186176">
    <property type="component" value="Unassembled WGS sequence"/>
</dbReference>
<feature type="transmembrane region" description="Helical" evidence="7">
    <location>
        <begin position="403"/>
        <end position="426"/>
    </location>
</feature>
<evidence type="ECO:0000256" key="3">
    <source>
        <dbReference type="ARBA" id="ARBA00022448"/>
    </source>
</evidence>
<dbReference type="PANTHER" id="PTHR31585">
    <property type="entry name" value="FOLATE-BIOPTERIN TRANSPORTER 1, CHLOROPLASTIC"/>
    <property type="match status" value="1"/>
</dbReference>
<feature type="transmembrane region" description="Helical" evidence="7">
    <location>
        <begin position="96"/>
        <end position="113"/>
    </location>
</feature>
<comment type="similarity">
    <text evidence="2">Belongs to the major facilitator superfamily. Folate-biopterin transporter (TC 2.A.71) family.</text>
</comment>
<dbReference type="EMBL" id="LRBP01000017">
    <property type="protein sequence ID" value="OII73096.1"/>
    <property type="molecule type" value="Genomic_DNA"/>
</dbReference>
<dbReference type="VEuPathDB" id="CryptoDB:cubi_02327"/>
<accession>A0A1J4MFU5</accession>
<gene>
    <name evidence="8" type="ORF">cubi_02327</name>
</gene>
<evidence type="ECO:0000256" key="6">
    <source>
        <dbReference type="ARBA" id="ARBA00023136"/>
    </source>
</evidence>
<organism evidence="8 9">
    <name type="scientific">Cryptosporidium ubiquitum</name>
    <dbReference type="NCBI Taxonomy" id="857276"/>
    <lineage>
        <taxon>Eukaryota</taxon>
        <taxon>Sar</taxon>
        <taxon>Alveolata</taxon>
        <taxon>Apicomplexa</taxon>
        <taxon>Conoidasida</taxon>
        <taxon>Coccidia</taxon>
        <taxon>Eucoccidiorida</taxon>
        <taxon>Eimeriorina</taxon>
        <taxon>Cryptosporidiidae</taxon>
        <taxon>Cryptosporidium</taxon>
    </lineage>
</organism>
<feature type="transmembrane region" description="Helical" evidence="7">
    <location>
        <begin position="378"/>
        <end position="397"/>
    </location>
</feature>
<evidence type="ECO:0000256" key="4">
    <source>
        <dbReference type="ARBA" id="ARBA00022692"/>
    </source>
</evidence>
<dbReference type="RefSeq" id="XP_028874460.1">
    <property type="nucleotide sequence ID" value="XM_029019339.1"/>
</dbReference>
<feature type="transmembrane region" description="Helical" evidence="7">
    <location>
        <begin position="296"/>
        <end position="316"/>
    </location>
</feature>
<proteinExistence type="inferred from homology"/>
<feature type="transmembrane region" description="Helical" evidence="7">
    <location>
        <begin position="264"/>
        <end position="284"/>
    </location>
</feature>
<evidence type="ECO:0000313" key="8">
    <source>
        <dbReference type="EMBL" id="OII73096.1"/>
    </source>
</evidence>
<keyword evidence="5 7" id="KW-1133">Transmembrane helix</keyword>
<dbReference type="InterPro" id="IPR036259">
    <property type="entry name" value="MFS_trans_sf"/>
</dbReference>
<feature type="transmembrane region" description="Helical" evidence="7">
    <location>
        <begin position="38"/>
        <end position="61"/>
    </location>
</feature>
<evidence type="ECO:0000313" key="9">
    <source>
        <dbReference type="Proteomes" id="UP000186176"/>
    </source>
</evidence>
<dbReference type="GeneID" id="39979118"/>
<protein>
    <submittedName>
        <fullName evidence="8">BT1 family protein</fullName>
    </submittedName>
</protein>
<dbReference type="OrthoDB" id="754047at2759"/>
<evidence type="ECO:0000256" key="7">
    <source>
        <dbReference type="SAM" id="Phobius"/>
    </source>
</evidence>
<keyword evidence="6 7" id="KW-0472">Membrane</keyword>
<feature type="transmembrane region" description="Helical" evidence="7">
    <location>
        <begin position="119"/>
        <end position="144"/>
    </location>
</feature>
<dbReference type="GO" id="GO:0016020">
    <property type="term" value="C:membrane"/>
    <property type="evidence" value="ECO:0007669"/>
    <property type="project" value="UniProtKB-SubCell"/>
</dbReference>
<dbReference type="Gene3D" id="1.20.1250.20">
    <property type="entry name" value="MFS general substrate transporter like domains"/>
    <property type="match status" value="1"/>
</dbReference>
<comment type="caution">
    <text evidence="8">The sequence shown here is derived from an EMBL/GenBank/DDBJ whole genome shotgun (WGS) entry which is preliminary data.</text>
</comment>
<evidence type="ECO:0000256" key="1">
    <source>
        <dbReference type="ARBA" id="ARBA00004141"/>
    </source>
</evidence>
<dbReference type="PANTHER" id="PTHR31585:SF0">
    <property type="entry name" value="FOLATE-BIOPTERIN TRANSPORTER 1, CHLOROPLASTIC"/>
    <property type="match status" value="1"/>
</dbReference>
<comment type="subcellular location">
    <subcellularLocation>
        <location evidence="1">Membrane</location>
        <topology evidence="1">Multi-pass membrane protein</topology>
    </subcellularLocation>
</comment>
<dbReference type="AlphaFoldDB" id="A0A1J4MFU5"/>
<evidence type="ECO:0000256" key="5">
    <source>
        <dbReference type="ARBA" id="ARBA00022989"/>
    </source>
</evidence>
<keyword evidence="3" id="KW-0813">Transport</keyword>
<reference evidence="8 9" key="1">
    <citation type="submission" date="2016-10" db="EMBL/GenBank/DDBJ databases">
        <title>Reductive evolution of mitochondrial metabolism and differential evolution of invasion-related proteins in Cryptosporidium.</title>
        <authorList>
            <person name="Liu S."/>
            <person name="Roellig D.M."/>
            <person name="Guo Y."/>
            <person name="Li N."/>
            <person name="Frace M.A."/>
            <person name="Tang K."/>
            <person name="Zhang L."/>
            <person name="Feng Y."/>
            <person name="Xiao L."/>
        </authorList>
    </citation>
    <scope>NUCLEOTIDE SEQUENCE [LARGE SCALE GENOMIC DNA]</scope>
    <source>
        <strain evidence="8">39726</strain>
    </source>
</reference>
<dbReference type="CDD" id="cd17484">
    <property type="entry name" value="MFS_FBT"/>
    <property type="match status" value="1"/>
</dbReference>
<feature type="transmembrane region" description="Helical" evidence="7">
    <location>
        <begin position="186"/>
        <end position="204"/>
    </location>
</feature>
<dbReference type="Pfam" id="PF03092">
    <property type="entry name" value="BT1"/>
    <property type="match status" value="1"/>
</dbReference>
<name>A0A1J4MFU5_9CRYT</name>
<feature type="transmembrane region" description="Helical" evidence="7">
    <location>
        <begin position="328"/>
        <end position="350"/>
    </location>
</feature>
<feature type="transmembrane region" description="Helical" evidence="7">
    <location>
        <begin position="225"/>
        <end position="244"/>
    </location>
</feature>
<evidence type="ECO:0000256" key="2">
    <source>
        <dbReference type="ARBA" id="ARBA00007015"/>
    </source>
</evidence>